<protein>
    <submittedName>
        <fullName evidence="2">DNA, contig: SP604</fullName>
    </submittedName>
</protein>
<dbReference type="AlphaFoldDB" id="A0A0C9N7Q1"/>
<dbReference type="PROSITE" id="PS51257">
    <property type="entry name" value="PROKAR_LIPOPROTEIN"/>
    <property type="match status" value="1"/>
</dbReference>
<sequence length="246" mass="25344">MDMMAKPLRILIPLTCLLLAGCGGQSDDDAQLNALDNELAAMNDGQPAQDPQLAEALAGQIMVDPGLTQTSNANAVRPPNRPDSDQVPVLPPPGDPVDPRTLKSAPKASSDCPECRASAKALTLGALAGQQAANARCLAGLRYSAGWAGHLPAAFAVYPGSRLNEAAGNDAGGCHVRIVSFRAGGPVDKVIDYYFTRATAAGYDADHKRDGAQHVLGGTQGAAAYIVYATARRDGGTDVDLIVKGG</sequence>
<reference evidence="2 3" key="1">
    <citation type="submission" date="2014-08" db="EMBL/GenBank/DDBJ databases">
        <title>Whole genome shotgun sequence of Sphingomonas paucimobilis NBRC 13935.</title>
        <authorList>
            <person name="Hosoyama A."/>
            <person name="Hashimoto M."/>
            <person name="Hosoyama Y."/>
            <person name="Noguchi M."/>
            <person name="Uohara A."/>
            <person name="Ohji S."/>
            <person name="Katano-Makiyama Y."/>
            <person name="Ichikawa N."/>
            <person name="Kimura A."/>
            <person name="Yamazoe A."/>
            <person name="Fujita N."/>
        </authorList>
    </citation>
    <scope>NUCLEOTIDE SEQUENCE [LARGE SCALE GENOMIC DNA]</scope>
    <source>
        <strain evidence="2 3">NBRC 13935</strain>
    </source>
</reference>
<gene>
    <name evidence="2" type="ORF">SP6_04_00610</name>
</gene>
<evidence type="ECO:0000313" key="2">
    <source>
        <dbReference type="EMBL" id="GAN12137.1"/>
    </source>
</evidence>
<organism evidence="2 3">
    <name type="scientific">Sphingomonas paucimobilis NBRC 13935</name>
    <dbReference type="NCBI Taxonomy" id="1219050"/>
    <lineage>
        <taxon>Bacteria</taxon>
        <taxon>Pseudomonadati</taxon>
        <taxon>Pseudomonadota</taxon>
        <taxon>Alphaproteobacteria</taxon>
        <taxon>Sphingomonadales</taxon>
        <taxon>Sphingomonadaceae</taxon>
        <taxon>Sphingomonas</taxon>
    </lineage>
</organism>
<keyword evidence="3" id="KW-1185">Reference proteome</keyword>
<dbReference type="Proteomes" id="UP000032025">
    <property type="component" value="Unassembled WGS sequence"/>
</dbReference>
<dbReference type="EMBL" id="BBJS01000004">
    <property type="protein sequence ID" value="GAN12137.1"/>
    <property type="molecule type" value="Genomic_DNA"/>
</dbReference>
<evidence type="ECO:0000256" key="1">
    <source>
        <dbReference type="SAM" id="MobiDB-lite"/>
    </source>
</evidence>
<comment type="caution">
    <text evidence="2">The sequence shown here is derived from an EMBL/GenBank/DDBJ whole genome shotgun (WGS) entry which is preliminary data.</text>
</comment>
<evidence type="ECO:0000313" key="3">
    <source>
        <dbReference type="Proteomes" id="UP000032025"/>
    </source>
</evidence>
<proteinExistence type="predicted"/>
<name>A0A0C9N7Q1_SPHPI</name>
<accession>A0A0C9N7Q1</accession>
<feature type="region of interest" description="Disordered" evidence="1">
    <location>
        <begin position="69"/>
        <end position="111"/>
    </location>
</feature>